<accession>A0AC35GGV5</accession>
<dbReference type="Proteomes" id="UP000887580">
    <property type="component" value="Unplaced"/>
</dbReference>
<evidence type="ECO:0000313" key="1">
    <source>
        <dbReference type="Proteomes" id="UP000887580"/>
    </source>
</evidence>
<protein>
    <submittedName>
        <fullName evidence="2">CSD domain-containing protein</fullName>
    </submittedName>
</protein>
<organism evidence="1 2">
    <name type="scientific">Panagrolaimus sp. PS1159</name>
    <dbReference type="NCBI Taxonomy" id="55785"/>
    <lineage>
        <taxon>Eukaryota</taxon>
        <taxon>Metazoa</taxon>
        <taxon>Ecdysozoa</taxon>
        <taxon>Nematoda</taxon>
        <taxon>Chromadorea</taxon>
        <taxon>Rhabditida</taxon>
        <taxon>Tylenchina</taxon>
        <taxon>Panagrolaimomorpha</taxon>
        <taxon>Panagrolaimoidea</taxon>
        <taxon>Panagrolaimidae</taxon>
        <taxon>Panagrolaimus</taxon>
    </lineage>
</organism>
<name>A0AC35GGV5_9BILA</name>
<proteinExistence type="predicted"/>
<dbReference type="WBParaSite" id="PS1159_v2.g50.t1">
    <property type="protein sequence ID" value="PS1159_v2.g50.t1"/>
    <property type="gene ID" value="PS1159_v2.g50"/>
</dbReference>
<reference evidence="2" key="1">
    <citation type="submission" date="2022-11" db="UniProtKB">
        <authorList>
            <consortium name="WormBaseParasite"/>
        </authorList>
    </citation>
    <scope>IDENTIFICATION</scope>
</reference>
<evidence type="ECO:0000313" key="2">
    <source>
        <dbReference type="WBParaSite" id="PS1159_v2.g50.t1"/>
    </source>
</evidence>
<sequence>MCSELLSTLDKTIKTGPRAMEKGNNPTTKSAAPPATGTTTTGGGESGGGKSEQHEDFRKTPLTQEEKEKLEPFIGQEWTGKCKWFNVTRGFGFIVPSEEHGGHDVFVHQSELQMPGFRSLDEGESVKFTVRVGKSGLEAAAVTGFAEPLKGSSIRPLGKKKDKMIRCYKCGQLGYHVASKCKKEFETSKVCYFCHAGNHLLADCPDYKRKSERGNNKSKEGGGNDSGTDDKKQ</sequence>